<sequence length="287" mass="29258">MTTATRPPIDAAALIEAIGPGRRDRPWLFVSPHLDDGVLSAGGVLAAARRAGVDTVVATVFAGTATGPVTSPFATELVRLWGLGTDDPVGGRRAEDRAALAEVGARPVHLPVPDAIFRTTAGTGEALYPTVEAVFAGAPRGDDPAIREVRRELAAVLAALEPAVVVGPAGIGGHVDHVLVRDAVTALAGADGPVLMLYEDLPYAATGRTPAAGLTALPVSFTEADWDAKAAAAARYVSQLPAVWPEADGLAELRARAEAVGGDSTGPAELLWCSEAAHALVLGDPTV</sequence>
<gene>
    <name evidence="2" type="ORF">IHE55_14440</name>
</gene>
<protein>
    <submittedName>
        <fullName evidence="2">PIG-L family deacetylase</fullName>
    </submittedName>
</protein>
<keyword evidence="1" id="KW-0862">Zinc</keyword>
<evidence type="ECO:0000313" key="2">
    <source>
        <dbReference type="EMBL" id="MBH5335919.1"/>
    </source>
</evidence>
<name>A0ABS0NL51_9ACTN</name>
<evidence type="ECO:0000313" key="3">
    <source>
        <dbReference type="Proteomes" id="UP000807371"/>
    </source>
</evidence>
<dbReference type="RefSeq" id="WP_197989402.1">
    <property type="nucleotide sequence ID" value="NZ_JACYXC010000001.1"/>
</dbReference>
<dbReference type="SUPFAM" id="SSF102588">
    <property type="entry name" value="LmbE-like"/>
    <property type="match status" value="1"/>
</dbReference>
<proteinExistence type="predicted"/>
<dbReference type="Gene3D" id="3.40.50.10320">
    <property type="entry name" value="LmbE-like"/>
    <property type="match status" value="1"/>
</dbReference>
<reference evidence="2 3" key="1">
    <citation type="submission" date="2020-09" db="EMBL/GenBank/DDBJ databases">
        <title>Biosynthesis of the nuclear factor of activated T cells inhibitor NFAT-133 and its congeners in Streptomyces pactum.</title>
        <authorList>
            <person name="Zhou W."/>
            <person name="Posri P."/>
            <person name="Abugrain M.E."/>
            <person name="Weisberg A.J."/>
            <person name="Chang J.H."/>
            <person name="Mahmud T."/>
        </authorList>
    </citation>
    <scope>NUCLEOTIDE SEQUENCE [LARGE SCALE GENOMIC DNA]</scope>
    <source>
        <strain evidence="2 3">ATCC 27456</strain>
    </source>
</reference>
<accession>A0ABS0NL51</accession>
<dbReference type="InterPro" id="IPR003737">
    <property type="entry name" value="GlcNAc_PI_deacetylase-related"/>
</dbReference>
<comment type="caution">
    <text evidence="2">The sequence shown here is derived from an EMBL/GenBank/DDBJ whole genome shotgun (WGS) entry which is preliminary data.</text>
</comment>
<keyword evidence="3" id="KW-1185">Reference proteome</keyword>
<dbReference type="InterPro" id="IPR024078">
    <property type="entry name" value="LmbE-like_dom_sf"/>
</dbReference>
<dbReference type="Pfam" id="PF02585">
    <property type="entry name" value="PIG-L"/>
    <property type="match status" value="1"/>
</dbReference>
<dbReference type="Proteomes" id="UP000807371">
    <property type="component" value="Unassembled WGS sequence"/>
</dbReference>
<evidence type="ECO:0000256" key="1">
    <source>
        <dbReference type="ARBA" id="ARBA00022833"/>
    </source>
</evidence>
<dbReference type="EMBL" id="JACYXC010000001">
    <property type="protein sequence ID" value="MBH5335919.1"/>
    <property type="molecule type" value="Genomic_DNA"/>
</dbReference>
<organism evidence="2 3">
    <name type="scientific">Streptomyces pactum</name>
    <dbReference type="NCBI Taxonomy" id="68249"/>
    <lineage>
        <taxon>Bacteria</taxon>
        <taxon>Bacillati</taxon>
        <taxon>Actinomycetota</taxon>
        <taxon>Actinomycetes</taxon>
        <taxon>Kitasatosporales</taxon>
        <taxon>Streptomycetaceae</taxon>
        <taxon>Streptomyces</taxon>
    </lineage>
</organism>